<evidence type="ECO:0000313" key="3">
    <source>
        <dbReference type="EMBL" id="QPT44921.1"/>
    </source>
</evidence>
<protein>
    <submittedName>
        <fullName evidence="3">SMI1/KNR4 family protein</fullName>
    </submittedName>
</protein>
<dbReference type="STRING" id="478.A7456_07030"/>
<dbReference type="Proteomes" id="UP000092575">
    <property type="component" value="Unassembled WGS sequence"/>
</dbReference>
<name>A0A1B8QH72_MORNO</name>
<dbReference type="Pfam" id="PF09346">
    <property type="entry name" value="SMI1_KNR4"/>
    <property type="match status" value="1"/>
</dbReference>
<dbReference type="RefSeq" id="WP_067010478.1">
    <property type="nucleotide sequence ID" value="NZ_CP065728.1"/>
</dbReference>
<feature type="domain" description="Knr4/Smi1-like" evidence="1">
    <location>
        <begin position="18"/>
        <end position="115"/>
    </location>
</feature>
<evidence type="ECO:0000313" key="2">
    <source>
        <dbReference type="EMBL" id="OBX82486.1"/>
    </source>
</evidence>
<sequence>MKSFFNSTMFHKPNPFGSCNMDKIESFERKFSIKIPEDYKEYLLNFNGAKPINKICRLNNDETSIHHMYGLHNIEYCSIDVKNRELFFADDSFGNLFFIDLTQKEEYGFVYFMDHETGKTTFINQSFNKFITSLIGEDVYMKNLKQEYPDIYARIQEFKANPQI</sequence>
<reference evidence="3 5" key="2">
    <citation type="submission" date="2020-12" db="EMBL/GenBank/DDBJ databases">
        <title>FDA dAtabase for Regulatory Grade micrObial Sequences (FDA-ARGOS): Supporting development and validation of Infectious Disease Dx tests.</title>
        <authorList>
            <person name="Sproer C."/>
            <person name="Gronow S."/>
            <person name="Severitt S."/>
            <person name="Schroder I."/>
            <person name="Tallon L."/>
            <person name="Sadzewicz L."/>
            <person name="Zhao X."/>
            <person name="Boylan J."/>
            <person name="Ott S."/>
            <person name="Bowen H."/>
            <person name="Vavikolanu K."/>
            <person name="Mehta A."/>
            <person name="Aluvathingal J."/>
            <person name="Nadendla S."/>
            <person name="Lowell S."/>
            <person name="Myers T."/>
            <person name="Yan Y."/>
            <person name="Sichtig H."/>
        </authorList>
    </citation>
    <scope>NUCLEOTIDE SEQUENCE [LARGE SCALE GENOMIC DNA]</scope>
    <source>
        <strain evidence="3 5">FDAARGOS_869</strain>
    </source>
</reference>
<accession>A0A1B8QH72</accession>
<dbReference type="InterPro" id="IPR037883">
    <property type="entry name" value="Knr4/Smi1-like_sf"/>
</dbReference>
<evidence type="ECO:0000313" key="4">
    <source>
        <dbReference type="Proteomes" id="UP000092575"/>
    </source>
</evidence>
<dbReference type="SUPFAM" id="SSF160631">
    <property type="entry name" value="SMI1/KNR4-like"/>
    <property type="match status" value="1"/>
</dbReference>
<dbReference type="InterPro" id="IPR018958">
    <property type="entry name" value="Knr4/Smi1-like_dom"/>
</dbReference>
<dbReference type="EMBL" id="CP065728">
    <property type="protein sequence ID" value="QPT44921.1"/>
    <property type="molecule type" value="Genomic_DNA"/>
</dbReference>
<dbReference type="Proteomes" id="UP000594834">
    <property type="component" value="Chromosome"/>
</dbReference>
<evidence type="ECO:0000313" key="5">
    <source>
        <dbReference type="Proteomes" id="UP000594834"/>
    </source>
</evidence>
<organism evidence="2 4">
    <name type="scientific">Moraxella nonliquefaciens</name>
    <dbReference type="NCBI Taxonomy" id="478"/>
    <lineage>
        <taxon>Bacteria</taxon>
        <taxon>Pseudomonadati</taxon>
        <taxon>Pseudomonadota</taxon>
        <taxon>Gammaproteobacteria</taxon>
        <taxon>Moraxellales</taxon>
        <taxon>Moraxellaceae</taxon>
        <taxon>Moraxella</taxon>
    </lineage>
</organism>
<dbReference type="SMART" id="SM00860">
    <property type="entry name" value="SMI1_KNR4"/>
    <property type="match status" value="1"/>
</dbReference>
<dbReference type="Gene3D" id="3.40.1580.10">
    <property type="entry name" value="SMI1/KNR4-like"/>
    <property type="match status" value="1"/>
</dbReference>
<keyword evidence="5" id="KW-1185">Reference proteome</keyword>
<proteinExistence type="predicted"/>
<dbReference type="AlphaFoldDB" id="A0A1B8QH72"/>
<reference evidence="2 4" key="1">
    <citation type="submission" date="2016-05" db="EMBL/GenBank/DDBJ databases">
        <title>Draft genome sequence of Moraxella nonliquefaciens CCUG 348T.</title>
        <authorList>
            <person name="Salva-Serra F."/>
            <person name="Engstrom-Jakobsson H."/>
            <person name="Thorell K."/>
            <person name="Gonzales-Siles L."/>
            <person name="Karlsson R."/>
            <person name="Boulund F."/>
            <person name="Engstrand L."/>
            <person name="Kristiansson E."/>
            <person name="Moore E."/>
        </authorList>
    </citation>
    <scope>NUCLEOTIDE SEQUENCE [LARGE SCALE GENOMIC DNA]</scope>
    <source>
        <strain evidence="2 4">CCUG 348</strain>
    </source>
</reference>
<gene>
    <name evidence="2" type="ORF">A7456_07030</name>
    <name evidence="3" type="ORF">I6G26_02495</name>
</gene>
<dbReference type="EMBL" id="LXTW01000037">
    <property type="protein sequence ID" value="OBX82486.1"/>
    <property type="molecule type" value="Genomic_DNA"/>
</dbReference>
<evidence type="ECO:0000259" key="1">
    <source>
        <dbReference type="SMART" id="SM00860"/>
    </source>
</evidence>